<keyword evidence="1 2" id="KW-0727">SH2 domain</keyword>
<dbReference type="InterPro" id="IPR029071">
    <property type="entry name" value="Ubiquitin-like_domsf"/>
</dbReference>
<evidence type="ECO:0000259" key="3">
    <source>
        <dbReference type="PROSITE" id="PS50001"/>
    </source>
</evidence>
<evidence type="ECO:0000313" key="4">
    <source>
        <dbReference type="EnsemblMetazoa" id="XP_006557753"/>
    </source>
</evidence>
<dbReference type="CDD" id="cd01259">
    <property type="entry name" value="PH_APBB1IP"/>
    <property type="match status" value="1"/>
</dbReference>
<keyword evidence="6" id="KW-0675">Receptor</keyword>
<dbReference type="GeneID" id="100576563"/>
<dbReference type="Gene3D" id="3.10.20.90">
    <property type="entry name" value="Phosphatidylinositol 3-kinase Catalytic Subunit, Chain A, domain 1"/>
    <property type="match status" value="1"/>
</dbReference>
<organism evidence="4">
    <name type="scientific">Apis mellifera</name>
    <name type="common">Honeybee</name>
    <dbReference type="NCBI Taxonomy" id="7460"/>
    <lineage>
        <taxon>Eukaryota</taxon>
        <taxon>Metazoa</taxon>
        <taxon>Ecdysozoa</taxon>
        <taxon>Arthropoda</taxon>
        <taxon>Hexapoda</taxon>
        <taxon>Insecta</taxon>
        <taxon>Pterygota</taxon>
        <taxon>Neoptera</taxon>
        <taxon>Endopterygota</taxon>
        <taxon>Hymenoptera</taxon>
        <taxon>Apocrita</taxon>
        <taxon>Aculeata</taxon>
        <taxon>Apoidea</taxon>
        <taxon>Anthophila</taxon>
        <taxon>Apidae</taxon>
        <taxon>Apis</taxon>
    </lineage>
</organism>
<dbReference type="Gene3D" id="2.30.29.30">
    <property type="entry name" value="Pleckstrin-homology domain (PH domain)/Phosphotyrosine-binding domain (PTB)"/>
    <property type="match status" value="1"/>
</dbReference>
<dbReference type="InterPro" id="IPR039664">
    <property type="entry name" value="GRB/APBB1IP"/>
</dbReference>
<dbReference type="GO" id="GO:0071944">
    <property type="term" value="C:cell periphery"/>
    <property type="evidence" value="ECO:0007669"/>
    <property type="project" value="UniProtKB-ARBA"/>
</dbReference>
<dbReference type="InterPro" id="IPR036860">
    <property type="entry name" value="SH2_dom_sf"/>
</dbReference>
<evidence type="ECO:0000313" key="6">
    <source>
        <dbReference type="RefSeq" id="XP_006557753.2"/>
    </source>
</evidence>
<proteinExistence type="predicted"/>
<dbReference type="AlphaFoldDB" id="A0A7M7GIZ6"/>
<dbReference type="InterPro" id="IPR000980">
    <property type="entry name" value="SH2"/>
</dbReference>
<dbReference type="InterPro" id="IPR015042">
    <property type="entry name" value="BPS-dom"/>
</dbReference>
<dbReference type="InterPro" id="IPR011993">
    <property type="entry name" value="PH-like_dom_sf"/>
</dbReference>
<evidence type="ECO:0000256" key="1">
    <source>
        <dbReference type="ARBA" id="ARBA00022999"/>
    </source>
</evidence>
<dbReference type="Pfam" id="PF00017">
    <property type="entry name" value="SH2"/>
    <property type="match status" value="1"/>
</dbReference>
<dbReference type="Pfam" id="PF08947">
    <property type="entry name" value="BPS"/>
    <property type="match status" value="1"/>
</dbReference>
<dbReference type="Gene3D" id="3.30.505.10">
    <property type="entry name" value="SH2 domain"/>
    <property type="match status" value="1"/>
</dbReference>
<gene>
    <name evidence="6" type="primary">LOC100576563</name>
</gene>
<dbReference type="InterPro" id="IPR039665">
    <property type="entry name" value="PH_APBB1IP"/>
</dbReference>
<dbReference type="PANTHER" id="PTHR11243:SF38">
    <property type="entry name" value="GROWTH FACTOR RECEPTOR-BOUND PROTEIN 14-LIKE ISOFORM X1"/>
    <property type="match status" value="1"/>
</dbReference>
<dbReference type="PROSITE" id="PS50001">
    <property type="entry name" value="SH2"/>
    <property type="match status" value="1"/>
</dbReference>
<accession>A0A8B6YQU8</accession>
<evidence type="ECO:0000313" key="5">
    <source>
        <dbReference type="Proteomes" id="UP000005203"/>
    </source>
</evidence>
<dbReference type="OrthoDB" id="8815311at2759"/>
<dbReference type="EnsemblMetazoa" id="XM_006557690">
    <property type="protein sequence ID" value="XP_006557753"/>
    <property type="gene ID" value="LOC100576563"/>
</dbReference>
<dbReference type="SMART" id="SM00252">
    <property type="entry name" value="SH2"/>
    <property type="match status" value="1"/>
</dbReference>
<keyword evidence="5" id="KW-1185">Reference proteome</keyword>
<dbReference type="RefSeq" id="XP_006557753.2">
    <property type="nucleotide sequence ID" value="XM_006557690.3"/>
</dbReference>
<dbReference type="SUPFAM" id="SSF54236">
    <property type="entry name" value="Ubiquitin-like"/>
    <property type="match status" value="1"/>
</dbReference>
<dbReference type="SUPFAM" id="SSF55550">
    <property type="entry name" value="SH2 domain"/>
    <property type="match status" value="1"/>
</dbReference>
<accession>A0A7M7GIZ6</accession>
<name>A0A7M7GIZ6_APIME</name>
<dbReference type="PANTHER" id="PTHR11243">
    <property type="entry name" value="GROWTH FACTOR RECEPTOR-BOUND PROTEIN"/>
    <property type="match status" value="1"/>
</dbReference>
<feature type="domain" description="SH2" evidence="3">
    <location>
        <begin position="609"/>
        <end position="707"/>
    </location>
</feature>
<evidence type="ECO:0000256" key="2">
    <source>
        <dbReference type="PROSITE-ProRule" id="PRU00191"/>
    </source>
</evidence>
<sequence length="765" mass="88890">MRLTSFARRIVRTRINGRDARTFEIYRIFVPRSNLYEYARTCTNMHEVNRASGVAWYVGCVALRRRCLRCVTLVQQACKNQDMTGDVSNSILQNVDNDSIGDPFYHRRLVPSCPNNYFVETMEQQSCDEQMTNDLPLMPIGTTSITSIASECFDIEADNEQSIYSDGFLERCMELASYNHPVCDREIITWFRQVRRRCSNIRNWLPKMCSCMETDGSFLGQSACSYQRLNPKKNLFCSFARVCTSKKFTQQSDESEDDEKQTEELRFYCDDDTSYDMIVEMNLRVIDLCEILKRKKNTIEIDWTIVETWPELEIERTLEDHEDILAVHREMKTFSVKRSRKFFFRQDYFKYQFFHDPKLFSPTEMIKIPAVFAEDWDALNEAEATLRKYLEDEGVECPEVFGLAWIQNGRLDVWRRIHLLLQDRKLYQTKKKRKQTFLFAHLSDYAVYKITNTRKRYGAPFPWGICLRPTSTGQLKTIESGEAGLKVIAFHSEKSRACWLTAMRLAKYGKQLRENYRAFKNKQCEQTDSPKDRYVNYNVPNESVRSRVAMDFTGSVGRIVEDPKEAKNIAENEGINWRRTWRPFSRPPQGCAMVRLHGLDDGFHVLQPWFHRGLKRDIAAAIVRDHGSVDGVFLVRESKSNLGAYVLTYKYSEKVFHAQIQPVFDERCNCWLYTLDKGITRFYDLLQLIEFYQLNAGCLPTRLTHYVQNGVPEMLPLPVPVPLQQEDGGGSPPSPIELDRRLSSNVAGTTTPPISAAYNAGHKSI</sequence>
<dbReference type="Proteomes" id="UP000005203">
    <property type="component" value="Linkage group LG16"/>
</dbReference>
<reference evidence="6" key="2">
    <citation type="submission" date="2025-04" db="UniProtKB">
        <authorList>
            <consortium name="RefSeq"/>
        </authorList>
    </citation>
    <scope>IDENTIFICATION</scope>
    <source>
        <strain evidence="6">DH4</strain>
        <tissue evidence="6">Whole body</tissue>
    </source>
</reference>
<dbReference type="GO" id="GO:0048699">
    <property type="term" value="P:generation of neurons"/>
    <property type="evidence" value="ECO:0007669"/>
    <property type="project" value="UniProtKB-ARBA"/>
</dbReference>
<reference evidence="4" key="1">
    <citation type="submission" date="2021-01" db="UniProtKB">
        <authorList>
            <consortium name="EnsemblMetazoa"/>
        </authorList>
    </citation>
    <scope>IDENTIFICATION</scope>
    <source>
        <strain evidence="4">DH4</strain>
    </source>
</reference>
<protein>
    <submittedName>
        <fullName evidence="6">Growth factor receptor-bound protein 14 isoform X1</fullName>
    </submittedName>
</protein>